<feature type="region of interest" description="Disordered" evidence="1">
    <location>
        <begin position="86"/>
        <end position="109"/>
    </location>
</feature>
<dbReference type="EMBL" id="HBUF01166284">
    <property type="protein sequence ID" value="CAG6651198.1"/>
    <property type="molecule type" value="Transcribed_RNA"/>
</dbReference>
<dbReference type="InterPro" id="IPR001223">
    <property type="entry name" value="Glyco_hydro18_cat"/>
</dbReference>
<dbReference type="GO" id="GO:0006032">
    <property type="term" value="P:chitin catabolic process"/>
    <property type="evidence" value="ECO:0007669"/>
    <property type="project" value="TreeGrafter"/>
</dbReference>
<dbReference type="PANTHER" id="PTHR11177">
    <property type="entry name" value="CHITINASE"/>
    <property type="match status" value="1"/>
</dbReference>
<dbReference type="SUPFAM" id="SSF51445">
    <property type="entry name" value="(Trans)glycosidases"/>
    <property type="match status" value="1"/>
</dbReference>
<dbReference type="InterPro" id="IPR029070">
    <property type="entry name" value="Chitinase_insertion_sf"/>
</dbReference>
<dbReference type="SUPFAM" id="SSF54556">
    <property type="entry name" value="Chitinase insertion domain"/>
    <property type="match status" value="1"/>
</dbReference>
<sequence length="200" mass="22364">MVQKDKLWVQKWDDIGKCPYTYQGNQWIGYENPESMQIKMDWIKSKGYAGAMTWAVDMDDFRGLCGPKNVLMNILHDNMKDYKVPIPRVSTTPRPEWDRPPSTTPEDIDYAPVFTTAKPKAPVTTAKPEAPVFTTAKPESAPVFTSAKPESAPVTVPTIVMTTATATTIVVTEKPVEVTTVKVGNTNSTYLVIFDLYRLD</sequence>
<dbReference type="PANTHER" id="PTHR11177:SF144">
    <property type="entry name" value="CHITINASE 5"/>
    <property type="match status" value="1"/>
</dbReference>
<evidence type="ECO:0000256" key="1">
    <source>
        <dbReference type="SAM" id="MobiDB-lite"/>
    </source>
</evidence>
<evidence type="ECO:0000313" key="3">
    <source>
        <dbReference type="EMBL" id="CAG6651198.1"/>
    </source>
</evidence>
<proteinExistence type="predicted"/>
<dbReference type="GO" id="GO:0005975">
    <property type="term" value="P:carbohydrate metabolic process"/>
    <property type="evidence" value="ECO:0007669"/>
    <property type="project" value="InterPro"/>
</dbReference>
<dbReference type="GO" id="GO:0005576">
    <property type="term" value="C:extracellular region"/>
    <property type="evidence" value="ECO:0007669"/>
    <property type="project" value="TreeGrafter"/>
</dbReference>
<reference evidence="3" key="1">
    <citation type="submission" date="2021-05" db="EMBL/GenBank/DDBJ databases">
        <authorList>
            <person name="Alioto T."/>
            <person name="Alioto T."/>
            <person name="Gomez Garrido J."/>
        </authorList>
    </citation>
    <scope>NUCLEOTIDE SEQUENCE</scope>
</reference>
<accession>A0A8D8W9X1</accession>
<dbReference type="Gene3D" id="3.10.50.10">
    <property type="match status" value="1"/>
</dbReference>
<evidence type="ECO:0000259" key="2">
    <source>
        <dbReference type="PROSITE" id="PS51910"/>
    </source>
</evidence>
<dbReference type="GO" id="GO:0004568">
    <property type="term" value="F:chitinase activity"/>
    <property type="evidence" value="ECO:0007669"/>
    <property type="project" value="TreeGrafter"/>
</dbReference>
<name>A0A8D8W9X1_9HEMI</name>
<dbReference type="PROSITE" id="PS51910">
    <property type="entry name" value="GH18_2"/>
    <property type="match status" value="1"/>
</dbReference>
<feature type="domain" description="GH18" evidence="2">
    <location>
        <begin position="1"/>
        <end position="82"/>
    </location>
</feature>
<dbReference type="Pfam" id="PF00704">
    <property type="entry name" value="Glyco_hydro_18"/>
    <property type="match status" value="1"/>
</dbReference>
<dbReference type="InterPro" id="IPR017853">
    <property type="entry name" value="GH"/>
</dbReference>
<dbReference type="AlphaFoldDB" id="A0A8D8W9X1"/>
<protein>
    <submittedName>
        <fullName evidence="3">Endochitinase</fullName>
    </submittedName>
</protein>
<dbReference type="InterPro" id="IPR050314">
    <property type="entry name" value="Glycosyl_Hydrlase_18"/>
</dbReference>
<organism evidence="3">
    <name type="scientific">Cacopsylla melanoneura</name>
    <dbReference type="NCBI Taxonomy" id="428564"/>
    <lineage>
        <taxon>Eukaryota</taxon>
        <taxon>Metazoa</taxon>
        <taxon>Ecdysozoa</taxon>
        <taxon>Arthropoda</taxon>
        <taxon>Hexapoda</taxon>
        <taxon>Insecta</taxon>
        <taxon>Pterygota</taxon>
        <taxon>Neoptera</taxon>
        <taxon>Paraneoptera</taxon>
        <taxon>Hemiptera</taxon>
        <taxon>Sternorrhyncha</taxon>
        <taxon>Psylloidea</taxon>
        <taxon>Psyllidae</taxon>
        <taxon>Psyllinae</taxon>
        <taxon>Cacopsylla</taxon>
    </lineage>
</organism>
<dbReference type="Gene3D" id="3.20.20.80">
    <property type="entry name" value="Glycosidases"/>
    <property type="match status" value="1"/>
</dbReference>
<dbReference type="GO" id="GO:0008061">
    <property type="term" value="F:chitin binding"/>
    <property type="evidence" value="ECO:0007669"/>
    <property type="project" value="TreeGrafter"/>
</dbReference>